<evidence type="ECO:0000313" key="3">
    <source>
        <dbReference type="EMBL" id="QJH94531.1"/>
    </source>
</evidence>
<protein>
    <submittedName>
        <fullName evidence="2">Uncharacterized protein</fullName>
    </submittedName>
</protein>
<keyword evidence="1" id="KW-1133">Transmembrane helix</keyword>
<organism evidence="2">
    <name type="scientific">viral metagenome</name>
    <dbReference type="NCBI Taxonomy" id="1070528"/>
    <lineage>
        <taxon>unclassified sequences</taxon>
        <taxon>metagenomes</taxon>
        <taxon>organismal metagenomes</taxon>
    </lineage>
</organism>
<name>A0A6H1ZGC8_9ZZZZ</name>
<accession>A0A6H1ZGC8</accession>
<keyword evidence="1" id="KW-0472">Membrane</keyword>
<reference evidence="2" key="1">
    <citation type="submission" date="2020-03" db="EMBL/GenBank/DDBJ databases">
        <title>The deep terrestrial virosphere.</title>
        <authorList>
            <person name="Holmfeldt K."/>
            <person name="Nilsson E."/>
            <person name="Simone D."/>
            <person name="Lopez-Fernandez M."/>
            <person name="Wu X."/>
            <person name="de Brujin I."/>
            <person name="Lundin D."/>
            <person name="Andersson A."/>
            <person name="Bertilsson S."/>
            <person name="Dopson M."/>
        </authorList>
    </citation>
    <scope>NUCLEOTIDE SEQUENCE</scope>
    <source>
        <strain evidence="2">TM448A00446</strain>
        <strain evidence="3">TM448B00242</strain>
    </source>
</reference>
<gene>
    <name evidence="2" type="ORF">TM448A00446_0026</name>
    <name evidence="3" type="ORF">TM448B00242_0005</name>
</gene>
<evidence type="ECO:0000313" key="2">
    <source>
        <dbReference type="EMBL" id="QJA46519.1"/>
    </source>
</evidence>
<proteinExistence type="predicted"/>
<keyword evidence="1" id="KW-0812">Transmembrane</keyword>
<evidence type="ECO:0000256" key="1">
    <source>
        <dbReference type="SAM" id="Phobius"/>
    </source>
</evidence>
<dbReference type="AlphaFoldDB" id="A0A6H1ZGC8"/>
<dbReference type="EMBL" id="MT144602">
    <property type="protein sequence ID" value="QJH94531.1"/>
    <property type="molecule type" value="Genomic_DNA"/>
</dbReference>
<sequence length="56" mass="6656">MKIYNRLFEDGSVKDALITYRKRVLGYGNSIIAINFYFGFFAITISFPKKRWKKDN</sequence>
<dbReference type="EMBL" id="MT144013">
    <property type="protein sequence ID" value="QJA46519.1"/>
    <property type="molecule type" value="Genomic_DNA"/>
</dbReference>
<feature type="transmembrane region" description="Helical" evidence="1">
    <location>
        <begin position="24"/>
        <end position="47"/>
    </location>
</feature>